<sequence length="89" mass="10229">MRGEQGTLASINWSVNVAMSVSFLNHSKDIRPVLKNSMASKKYQKISQQELIEKQLWKAANKLRELAIVLFERVKINASIDWTVKERKG</sequence>
<dbReference type="PATRIC" id="fig|44574.3.peg.2198"/>
<dbReference type="RefSeq" id="WP_046849990.1">
    <property type="nucleotide sequence ID" value="NZ_VNHT01000027.1"/>
</dbReference>
<dbReference type="EMBL" id="CP011451">
    <property type="protein sequence ID" value="AKH37921.1"/>
    <property type="molecule type" value="Genomic_DNA"/>
</dbReference>
<dbReference type="Proteomes" id="UP000324176">
    <property type="component" value="Unassembled WGS sequence"/>
</dbReference>
<accession>A0A0F7KEK8</accession>
<gene>
    <name evidence="1" type="ORF">AAW31_08990</name>
    <name evidence="2" type="ORF">BCL69_102719</name>
</gene>
<evidence type="ECO:0000313" key="4">
    <source>
        <dbReference type="Proteomes" id="UP000324176"/>
    </source>
</evidence>
<reference evidence="3" key="1">
    <citation type="submission" date="2015-05" db="EMBL/GenBank/DDBJ databases">
        <title>Draft genome of Nitrosomonas communis strain Nm2.</title>
        <authorList>
            <person name="Kozlowski J.A."/>
            <person name="Kits K.D."/>
            <person name="Stein L.Y."/>
        </authorList>
    </citation>
    <scope>NUCLEOTIDE SEQUENCE [LARGE SCALE GENOMIC DNA]</scope>
    <source>
        <strain evidence="3">Nm2</strain>
    </source>
</reference>
<reference evidence="2 4" key="3">
    <citation type="submission" date="2019-07" db="EMBL/GenBank/DDBJ databases">
        <title>Active sludge and wastewater microbial communities from Klosterneuburg, Austria.</title>
        <authorList>
            <person name="Wagner M."/>
        </authorList>
    </citation>
    <scope>NUCLEOTIDE SEQUENCE [LARGE SCALE GENOMIC DNA]</scope>
    <source>
        <strain evidence="2 4">Nm2</strain>
    </source>
</reference>
<dbReference type="Proteomes" id="UP000034156">
    <property type="component" value="Chromosome"/>
</dbReference>
<evidence type="ECO:0000313" key="1">
    <source>
        <dbReference type="EMBL" id="AKH37921.1"/>
    </source>
</evidence>
<evidence type="ECO:0000313" key="3">
    <source>
        <dbReference type="Proteomes" id="UP000034156"/>
    </source>
</evidence>
<protein>
    <submittedName>
        <fullName evidence="1">Uncharacterized protein</fullName>
    </submittedName>
</protein>
<evidence type="ECO:0000313" key="2">
    <source>
        <dbReference type="EMBL" id="TYP87050.1"/>
    </source>
</evidence>
<dbReference type="AlphaFoldDB" id="A0A0F7KEK8"/>
<organism evidence="1 3">
    <name type="scientific">Nitrosomonas communis</name>
    <dbReference type="NCBI Taxonomy" id="44574"/>
    <lineage>
        <taxon>Bacteria</taxon>
        <taxon>Pseudomonadati</taxon>
        <taxon>Pseudomonadota</taxon>
        <taxon>Betaproteobacteria</taxon>
        <taxon>Nitrosomonadales</taxon>
        <taxon>Nitrosomonadaceae</taxon>
        <taxon>Nitrosomonas</taxon>
    </lineage>
</organism>
<dbReference type="EMBL" id="VNHT01000027">
    <property type="protein sequence ID" value="TYP87050.1"/>
    <property type="molecule type" value="Genomic_DNA"/>
</dbReference>
<keyword evidence="3" id="KW-1185">Reference proteome</keyword>
<name>A0A0F7KEK8_9PROT</name>
<reference evidence="1 3" key="2">
    <citation type="journal article" date="2016" name="Genome Announc.">
        <title>Genome Sequence of Nitrosomonas communis Strain Nm2, a Mesophilic Ammonia-Oxidizing Bacterium Isolated from Mediterranean Soil.</title>
        <authorList>
            <person name="Kozlowski J.A."/>
            <person name="Kits K.D."/>
            <person name="Stein L.Y."/>
        </authorList>
    </citation>
    <scope>NUCLEOTIDE SEQUENCE [LARGE SCALE GENOMIC DNA]</scope>
    <source>
        <strain evidence="1 3">Nm2</strain>
    </source>
</reference>
<dbReference type="KEGG" id="nco:AAW31_08990"/>
<proteinExistence type="predicted"/>